<dbReference type="InterPro" id="IPR002471">
    <property type="entry name" value="Pept_S9_AS"/>
</dbReference>
<comment type="catalytic activity">
    <reaction evidence="1">
        <text>Hydrolysis of Pro-|-Xaa &gt;&gt; Ala-|-Xaa in oligopeptides.</text>
        <dbReference type="EC" id="3.4.21.26"/>
    </reaction>
</comment>
<dbReference type="OrthoDB" id="248387at2759"/>
<keyword evidence="5 7" id="KW-0378">Hydrolase</keyword>
<evidence type="ECO:0000259" key="9">
    <source>
        <dbReference type="Pfam" id="PF02897"/>
    </source>
</evidence>
<keyword evidence="11" id="KW-1185">Reference proteome</keyword>
<dbReference type="InterPro" id="IPR002470">
    <property type="entry name" value="Peptidase_S9A"/>
</dbReference>
<name>A0A165BUS4_EXIGL</name>
<dbReference type="Gene3D" id="3.40.50.1820">
    <property type="entry name" value="alpha/beta hydrolase"/>
    <property type="match status" value="1"/>
</dbReference>
<dbReference type="AlphaFoldDB" id="A0A165BUS4"/>
<keyword evidence="4 7" id="KW-0645">Protease</keyword>
<evidence type="ECO:0000256" key="4">
    <source>
        <dbReference type="ARBA" id="ARBA00022670"/>
    </source>
</evidence>
<comment type="similarity">
    <text evidence="2 7">Belongs to the peptidase S9A family.</text>
</comment>
<dbReference type="FunFam" id="3.40.50.1820:FF:000005">
    <property type="entry name" value="Prolyl endopeptidase"/>
    <property type="match status" value="1"/>
</dbReference>
<comment type="subunit">
    <text evidence="3">Monomer.</text>
</comment>
<evidence type="ECO:0000259" key="8">
    <source>
        <dbReference type="Pfam" id="PF00326"/>
    </source>
</evidence>
<sequence length="745" mass="85162">MPTAWPDSYPPARRSDHVDVYFSKQHGEARVHDPYRWLEENSVETQEWVTAQAAQTTAFLEEEDGRAARDKLKDDLRRGFNFPRFSQVTAKGEGDALRWYWTYNSGLQPHSLWYRTTSSSFPDFSQGHSPVDSEVYFDENLLSEDHTVAIQSHSLSKCGTYFAYGLSQSGSDKQTVYIRRTGVAFRTDKDGRVPALREGQLPDELGGIKWTSLNWTHDSKGFFYQRFDDLKSSSDDKLDDRRNIFCKLFYHRLGTPQSEDVLVMKDDEHEKYSWGTTISELDGRYLILQVYYGATPRTRVMICDLQDPQNVIGPHMKWTTISPDFEYSFVYLANDGNRFYARINKDAPKRRVVRFDLTENGHSGFVDVIPEDPDALLESSPVVNQDFIVAKYSRNVQSEMWLYTLTGERLKRLEPIPGFIGCAELVSKRHMSSFGVALTNFTMPAVHYSYDFGRPEGQEWVLVRKQEAPGFSADEFVVEQKWFKSKDGTSVPMFLIRYHATPLDGSAPAFQYGYGGFAMPSVIRFSHSYLTFAKRYRAVIAHVNIRGGNEFGERWHEEGMKDKKTNCFDDFVAASEWLMENKYASRGKIVLHGGSNGGLLVLSSILRAQSGLYGAAVSEVPVLDMLRFSKYTVGQGWITEFGDPDTPDGFDYIYAYSPLHNIPPVKEKPLPPTLLMTAEYDDRVVPMHSFKTIATMQHLGHRALVRIDLKSGHGQGRSIPKYIEDLTVRYWFPVQVLGLKYHGHE</sequence>
<evidence type="ECO:0000256" key="7">
    <source>
        <dbReference type="RuleBase" id="RU368024"/>
    </source>
</evidence>
<protein>
    <recommendedName>
        <fullName evidence="7">Prolyl endopeptidase</fullName>
        <ecNumber evidence="7">3.4.21.-</ecNumber>
    </recommendedName>
</protein>
<dbReference type="GO" id="GO:0004252">
    <property type="term" value="F:serine-type endopeptidase activity"/>
    <property type="evidence" value="ECO:0007669"/>
    <property type="project" value="UniProtKB-UniRule"/>
</dbReference>
<dbReference type="PROSITE" id="PS00708">
    <property type="entry name" value="PRO_ENDOPEP_SER"/>
    <property type="match status" value="1"/>
</dbReference>
<dbReference type="InterPro" id="IPR023302">
    <property type="entry name" value="Pept_S9A_N"/>
</dbReference>
<dbReference type="InterPro" id="IPR029058">
    <property type="entry name" value="AB_hydrolase_fold"/>
</dbReference>
<organism evidence="10 11">
    <name type="scientific">Exidia glandulosa HHB12029</name>
    <dbReference type="NCBI Taxonomy" id="1314781"/>
    <lineage>
        <taxon>Eukaryota</taxon>
        <taxon>Fungi</taxon>
        <taxon>Dikarya</taxon>
        <taxon>Basidiomycota</taxon>
        <taxon>Agaricomycotina</taxon>
        <taxon>Agaricomycetes</taxon>
        <taxon>Auriculariales</taxon>
        <taxon>Exidiaceae</taxon>
        <taxon>Exidia</taxon>
    </lineage>
</organism>
<dbReference type="PANTHER" id="PTHR42881">
    <property type="entry name" value="PROLYL ENDOPEPTIDASE"/>
    <property type="match status" value="1"/>
</dbReference>
<dbReference type="Gene3D" id="2.130.10.120">
    <property type="entry name" value="Prolyl oligopeptidase, N-terminal domain"/>
    <property type="match status" value="1"/>
</dbReference>
<accession>A0A165BUS4</accession>
<dbReference type="EMBL" id="KV426403">
    <property type="protein sequence ID" value="KZV81275.1"/>
    <property type="molecule type" value="Genomic_DNA"/>
</dbReference>
<dbReference type="GO" id="GO:0005829">
    <property type="term" value="C:cytosol"/>
    <property type="evidence" value="ECO:0007669"/>
    <property type="project" value="TreeGrafter"/>
</dbReference>
<evidence type="ECO:0000256" key="3">
    <source>
        <dbReference type="ARBA" id="ARBA00011245"/>
    </source>
</evidence>
<dbReference type="SUPFAM" id="SSF50993">
    <property type="entry name" value="Peptidase/esterase 'gauge' domain"/>
    <property type="match status" value="1"/>
</dbReference>
<dbReference type="EC" id="3.4.21.-" evidence="7"/>
<evidence type="ECO:0000256" key="5">
    <source>
        <dbReference type="ARBA" id="ARBA00022801"/>
    </source>
</evidence>
<dbReference type="InterPro" id="IPR001375">
    <property type="entry name" value="Peptidase_S9_cat"/>
</dbReference>
<dbReference type="InParanoid" id="A0A165BUS4"/>
<gene>
    <name evidence="10" type="ORF">EXIGLDRAFT_658432</name>
</gene>
<dbReference type="GO" id="GO:0070012">
    <property type="term" value="F:oligopeptidase activity"/>
    <property type="evidence" value="ECO:0007669"/>
    <property type="project" value="TreeGrafter"/>
</dbReference>
<keyword evidence="6 7" id="KW-0720">Serine protease</keyword>
<evidence type="ECO:0000256" key="1">
    <source>
        <dbReference type="ARBA" id="ARBA00001070"/>
    </source>
</evidence>
<evidence type="ECO:0000313" key="10">
    <source>
        <dbReference type="EMBL" id="KZV81275.1"/>
    </source>
</evidence>
<dbReference type="SUPFAM" id="SSF53474">
    <property type="entry name" value="alpha/beta-Hydrolases"/>
    <property type="match status" value="1"/>
</dbReference>
<feature type="domain" description="Peptidase S9A N-terminal" evidence="9">
    <location>
        <begin position="10"/>
        <end position="456"/>
    </location>
</feature>
<evidence type="ECO:0000256" key="2">
    <source>
        <dbReference type="ARBA" id="ARBA00005228"/>
    </source>
</evidence>
<reference evidence="10 11" key="1">
    <citation type="journal article" date="2016" name="Mol. Biol. Evol.">
        <title>Comparative Genomics of Early-Diverging Mushroom-Forming Fungi Provides Insights into the Origins of Lignocellulose Decay Capabilities.</title>
        <authorList>
            <person name="Nagy L.G."/>
            <person name="Riley R."/>
            <person name="Tritt A."/>
            <person name="Adam C."/>
            <person name="Daum C."/>
            <person name="Floudas D."/>
            <person name="Sun H."/>
            <person name="Yadav J.S."/>
            <person name="Pangilinan J."/>
            <person name="Larsson K.H."/>
            <person name="Matsuura K."/>
            <person name="Barry K."/>
            <person name="Labutti K."/>
            <person name="Kuo R."/>
            <person name="Ohm R.A."/>
            <person name="Bhattacharya S.S."/>
            <person name="Shirouzu T."/>
            <person name="Yoshinaga Y."/>
            <person name="Martin F.M."/>
            <person name="Grigoriev I.V."/>
            <person name="Hibbett D.S."/>
        </authorList>
    </citation>
    <scope>NUCLEOTIDE SEQUENCE [LARGE SCALE GENOMIC DNA]</scope>
    <source>
        <strain evidence="10 11">HHB12029</strain>
    </source>
</reference>
<dbReference type="PRINTS" id="PR00862">
    <property type="entry name" value="PROLIGOPTASE"/>
</dbReference>
<dbReference type="InterPro" id="IPR051167">
    <property type="entry name" value="Prolyl_oligopep/macrocyclase"/>
</dbReference>
<dbReference type="Pfam" id="PF00326">
    <property type="entry name" value="Peptidase_S9"/>
    <property type="match status" value="1"/>
</dbReference>
<proteinExistence type="inferred from homology"/>
<evidence type="ECO:0000256" key="6">
    <source>
        <dbReference type="ARBA" id="ARBA00022825"/>
    </source>
</evidence>
<feature type="domain" description="Peptidase S9 prolyl oligopeptidase catalytic" evidence="8">
    <location>
        <begin position="538"/>
        <end position="722"/>
    </location>
</feature>
<dbReference type="GO" id="GO:0006508">
    <property type="term" value="P:proteolysis"/>
    <property type="evidence" value="ECO:0007669"/>
    <property type="project" value="UniProtKB-KW"/>
</dbReference>
<dbReference type="Pfam" id="PF02897">
    <property type="entry name" value="Peptidase_S9_N"/>
    <property type="match status" value="1"/>
</dbReference>
<dbReference type="PANTHER" id="PTHR42881:SF2">
    <property type="entry name" value="PROLYL ENDOPEPTIDASE"/>
    <property type="match status" value="1"/>
</dbReference>
<evidence type="ECO:0000313" key="11">
    <source>
        <dbReference type="Proteomes" id="UP000077266"/>
    </source>
</evidence>
<dbReference type="Proteomes" id="UP000077266">
    <property type="component" value="Unassembled WGS sequence"/>
</dbReference>